<comment type="caution">
    <text evidence="3">The sequence shown here is derived from an EMBL/GenBank/DDBJ whole genome shotgun (WGS) entry which is preliminary data.</text>
</comment>
<dbReference type="Proteomes" id="UP000827724">
    <property type="component" value="Unassembled WGS sequence"/>
</dbReference>
<keyword evidence="2" id="KW-1133">Transmembrane helix</keyword>
<keyword evidence="2" id="KW-0812">Transmembrane</keyword>
<feature type="compositionally biased region" description="Basic and acidic residues" evidence="1">
    <location>
        <begin position="438"/>
        <end position="450"/>
    </location>
</feature>
<evidence type="ECO:0000313" key="3">
    <source>
        <dbReference type="EMBL" id="KAH6611314.1"/>
    </source>
</evidence>
<evidence type="ECO:0000256" key="2">
    <source>
        <dbReference type="SAM" id="Phobius"/>
    </source>
</evidence>
<reference evidence="3" key="1">
    <citation type="submission" date="2021-08" db="EMBL/GenBank/DDBJ databases">
        <title>Chromosome-Level Trichoderma cornu-damae using Hi-C Data.</title>
        <authorList>
            <person name="Kim C.S."/>
        </authorList>
    </citation>
    <scope>NUCLEOTIDE SEQUENCE</scope>
    <source>
        <strain evidence="3">KA19-0412C</strain>
    </source>
</reference>
<feature type="region of interest" description="Disordered" evidence="1">
    <location>
        <begin position="17"/>
        <end position="54"/>
    </location>
</feature>
<keyword evidence="4" id="KW-1185">Reference proteome</keyword>
<organism evidence="3 4">
    <name type="scientific">Trichoderma cornu-damae</name>
    <dbReference type="NCBI Taxonomy" id="654480"/>
    <lineage>
        <taxon>Eukaryota</taxon>
        <taxon>Fungi</taxon>
        <taxon>Dikarya</taxon>
        <taxon>Ascomycota</taxon>
        <taxon>Pezizomycotina</taxon>
        <taxon>Sordariomycetes</taxon>
        <taxon>Hypocreomycetidae</taxon>
        <taxon>Hypocreales</taxon>
        <taxon>Hypocreaceae</taxon>
        <taxon>Trichoderma</taxon>
    </lineage>
</organism>
<proteinExistence type="predicted"/>
<feature type="region of interest" description="Disordered" evidence="1">
    <location>
        <begin position="429"/>
        <end position="450"/>
    </location>
</feature>
<keyword evidence="2" id="KW-0472">Membrane</keyword>
<protein>
    <submittedName>
        <fullName evidence="3">Uncharacterized protein</fullName>
    </submittedName>
</protein>
<name>A0A9P8TZV1_9HYPO</name>
<evidence type="ECO:0000256" key="1">
    <source>
        <dbReference type="SAM" id="MobiDB-lite"/>
    </source>
</evidence>
<evidence type="ECO:0000313" key="4">
    <source>
        <dbReference type="Proteomes" id="UP000827724"/>
    </source>
</evidence>
<gene>
    <name evidence="3" type="ORF">Trco_001334</name>
</gene>
<dbReference type="EMBL" id="JAIWOZ010000001">
    <property type="protein sequence ID" value="KAH6611314.1"/>
    <property type="molecule type" value="Genomic_DNA"/>
</dbReference>
<accession>A0A9P8TZV1</accession>
<feature type="transmembrane region" description="Helical" evidence="2">
    <location>
        <begin position="190"/>
        <end position="212"/>
    </location>
</feature>
<dbReference type="AlphaFoldDB" id="A0A9P8TZV1"/>
<sequence length="695" mass="72005">MTVPSLALTRVFVNDALPSGTRKRPSSSKRWHDSARATPTERSLPESQATMICGGRPLPAASGADPGLGWAREPFPRNRAAKEHMSGRARRRLRLAVLCLPRPTRMSAGDWIHESFGPGDEAREIGLGGGEQGRGVGPEDVRGEPHGPVFRVVSRTLDVAALVDLAADDAPAGGAADDGSVVSEHGAPVLAAYAVVFIVIRVVVVVIVIRVGGGAGERRLLRDPERTEGFGKRFRQREIELLERRQEGRDEGADLGMRGCGQPPLPVLHHNLNLAALVDAPSAGLQNGRRCDGVVEGGQALGIQVRRRRPSLVDLPAAVDKLLNGDVAVARLAVEVAVLVGGVSHVKGVEPLQLAGPVVGDVVAAVGLVDADLALLGQVVEVLVGVDAGALGRRPRRRVDGNGALAGLAVERPGDEQRDGVLGLVGAAQAGGDAPGGRGRDPDGPVPARLDHGGADVDVVAVEVVGNVRLLAGPRLERLQLRLGLRHVRIEVVPVAQRLRPEAGVGVGGVEALVVLDEDEDAPLAGPARELGVVLQQLDGGLGDQDVDAALDGVQRDGEVRGIRREDGDGVAGPEEVDGGLVGVGVDSVVGREGVEGRVEAVVDLGDVPVEVFPCGRESASDPGARTRAKHTDCGKLCAVDADHAQPADLASTPQVKEGEANDAHFLVGAGHASTDEAGCRLESFSGGLHSPSAR</sequence>